<feature type="domain" description="O-methyltransferase C-terminal" evidence="5">
    <location>
        <begin position="135"/>
        <end position="356"/>
    </location>
</feature>
<dbReference type="Pfam" id="PF08100">
    <property type="entry name" value="Dimerisation"/>
    <property type="match status" value="1"/>
</dbReference>
<dbReference type="InterPro" id="IPR001077">
    <property type="entry name" value="COMT_C"/>
</dbReference>
<dbReference type="Pfam" id="PF00891">
    <property type="entry name" value="Methyltransf_2"/>
    <property type="match status" value="1"/>
</dbReference>
<evidence type="ECO:0000256" key="1">
    <source>
        <dbReference type="ARBA" id="ARBA00022603"/>
    </source>
</evidence>
<dbReference type="EMBL" id="OZ034817">
    <property type="protein sequence ID" value="CAL1380839.1"/>
    <property type="molecule type" value="Genomic_DNA"/>
</dbReference>
<keyword evidence="1" id="KW-0489">Methyltransferase</keyword>
<name>A0AAV2E4Q1_9ROSI</name>
<dbReference type="InterPro" id="IPR016461">
    <property type="entry name" value="COMT-like"/>
</dbReference>
<dbReference type="GO" id="GO:0032259">
    <property type="term" value="P:methylation"/>
    <property type="evidence" value="ECO:0007669"/>
    <property type="project" value="UniProtKB-KW"/>
</dbReference>
<dbReference type="CDD" id="cd02440">
    <property type="entry name" value="AdoMet_MTases"/>
    <property type="match status" value="1"/>
</dbReference>
<dbReference type="PIRSF" id="PIRSF005739">
    <property type="entry name" value="O-mtase"/>
    <property type="match status" value="1"/>
</dbReference>
<proteinExistence type="predicted"/>
<dbReference type="InterPro" id="IPR036388">
    <property type="entry name" value="WH-like_DNA-bd_sf"/>
</dbReference>
<accession>A0AAV2E4Q1</accession>
<dbReference type="InterPro" id="IPR012967">
    <property type="entry name" value="COMT_dimerisation"/>
</dbReference>
<dbReference type="GO" id="GO:0008171">
    <property type="term" value="F:O-methyltransferase activity"/>
    <property type="evidence" value="ECO:0007669"/>
    <property type="project" value="InterPro"/>
</dbReference>
<keyword evidence="3" id="KW-0949">S-adenosyl-L-methionine</keyword>
<reference evidence="7 8" key="1">
    <citation type="submission" date="2024-04" db="EMBL/GenBank/DDBJ databases">
        <authorList>
            <person name="Fracassetti M."/>
        </authorList>
    </citation>
    <scope>NUCLEOTIDE SEQUENCE [LARGE SCALE GENOMIC DNA]</scope>
</reference>
<evidence type="ECO:0000313" key="8">
    <source>
        <dbReference type="Proteomes" id="UP001497516"/>
    </source>
</evidence>
<dbReference type="FunFam" id="3.40.50.150:FF:000206">
    <property type="entry name" value="O-methyltransferase ZRP4"/>
    <property type="match status" value="1"/>
</dbReference>
<dbReference type="AlphaFoldDB" id="A0AAV2E4Q1"/>
<evidence type="ECO:0000259" key="5">
    <source>
        <dbReference type="Pfam" id="PF00891"/>
    </source>
</evidence>
<dbReference type="Gene3D" id="1.10.10.10">
    <property type="entry name" value="Winged helix-like DNA-binding domain superfamily/Winged helix DNA-binding domain"/>
    <property type="match status" value="1"/>
</dbReference>
<dbReference type="PROSITE" id="PS51683">
    <property type="entry name" value="SAM_OMT_II"/>
    <property type="match status" value="1"/>
</dbReference>
<organism evidence="7 8">
    <name type="scientific">Linum trigynum</name>
    <dbReference type="NCBI Taxonomy" id="586398"/>
    <lineage>
        <taxon>Eukaryota</taxon>
        <taxon>Viridiplantae</taxon>
        <taxon>Streptophyta</taxon>
        <taxon>Embryophyta</taxon>
        <taxon>Tracheophyta</taxon>
        <taxon>Spermatophyta</taxon>
        <taxon>Magnoliopsida</taxon>
        <taxon>eudicotyledons</taxon>
        <taxon>Gunneridae</taxon>
        <taxon>Pentapetalae</taxon>
        <taxon>rosids</taxon>
        <taxon>fabids</taxon>
        <taxon>Malpighiales</taxon>
        <taxon>Linaceae</taxon>
        <taxon>Linum</taxon>
    </lineage>
</organism>
<keyword evidence="8" id="KW-1185">Reference proteome</keyword>
<evidence type="ECO:0000313" key="7">
    <source>
        <dbReference type="EMBL" id="CAL1380839.1"/>
    </source>
</evidence>
<dbReference type="GO" id="GO:0046983">
    <property type="term" value="F:protein dimerization activity"/>
    <property type="evidence" value="ECO:0007669"/>
    <property type="project" value="InterPro"/>
</dbReference>
<dbReference type="InterPro" id="IPR029063">
    <property type="entry name" value="SAM-dependent_MTases_sf"/>
</dbReference>
<dbReference type="InterPro" id="IPR036390">
    <property type="entry name" value="WH_DNA-bd_sf"/>
</dbReference>
<protein>
    <submittedName>
        <fullName evidence="7">Uncharacterized protein</fullName>
    </submittedName>
</protein>
<evidence type="ECO:0000259" key="6">
    <source>
        <dbReference type="Pfam" id="PF08100"/>
    </source>
</evidence>
<keyword evidence="2" id="KW-0808">Transferase</keyword>
<dbReference type="Proteomes" id="UP001497516">
    <property type="component" value="Chromosome 4"/>
</dbReference>
<evidence type="ECO:0000256" key="3">
    <source>
        <dbReference type="ARBA" id="ARBA00022691"/>
    </source>
</evidence>
<dbReference type="PANTHER" id="PTHR11746">
    <property type="entry name" value="O-METHYLTRANSFERASE"/>
    <property type="match status" value="1"/>
</dbReference>
<dbReference type="SUPFAM" id="SSF46785">
    <property type="entry name" value="Winged helix' DNA-binding domain"/>
    <property type="match status" value="1"/>
</dbReference>
<gene>
    <name evidence="7" type="ORF">LTRI10_LOCUS22257</name>
</gene>
<evidence type="ECO:0000256" key="2">
    <source>
        <dbReference type="ARBA" id="ARBA00022679"/>
    </source>
</evidence>
<dbReference type="Gene3D" id="3.40.50.150">
    <property type="entry name" value="Vaccinia Virus protein VP39"/>
    <property type="match status" value="1"/>
</dbReference>
<dbReference type="SUPFAM" id="SSF53335">
    <property type="entry name" value="S-adenosyl-L-methionine-dependent methyltransferases"/>
    <property type="match status" value="1"/>
</dbReference>
<sequence length="374" mass="41080">MVSSSSSDIELIEAQGRIWGYAYTYIINKCLKCAIQLGIPDVIHRHSPGPTSLPALLSALQLHPSKHDAVRRLLRLLVHAGFFKLEDECNNYSLTPASELLLLFPDKEGADPATKQPPAHLFLGLDNGDDAFGVWSSLSTWFRRSDGAAAAEAILGMSFWDAMARERWAMPQFYDAMTGDSKLVARVMVSEYCRDVFRGVGSLVDVGGGTGIMSAAIAGAYPNISCTVFDLPEVVPDSREARAIGLANLEFVGGTMFEKIPHGDAILLKWVLHNWDDENCVKILKNCREAVSSSDKNNKGKVILIDMVVDIDQIVANDKDFSQVQLCSDLLMMCLVNGKERTEAEFNNLFITAGFSGYKIVRALGPRSIIEVYP</sequence>
<feature type="domain" description="O-methyltransferase dimerisation" evidence="6">
    <location>
        <begin position="19"/>
        <end position="102"/>
    </location>
</feature>
<feature type="active site" description="Proton acceptor" evidence="4">
    <location>
        <position position="273"/>
    </location>
</feature>
<evidence type="ECO:0000256" key="4">
    <source>
        <dbReference type="PIRSR" id="PIRSR005739-1"/>
    </source>
</evidence>